<protein>
    <recommendedName>
        <fullName evidence="5">DUF4112 domain-containing protein</fullName>
    </recommendedName>
</protein>
<sequence>KEDPFFEEIPNEELKFYQRHGARRKKALPLGLSHNDQKILKSVRRRAYHLDLSLSCCGFRFGWAGIIGIIPWIGDFFAAYLALLLLKKAQQIDGGLPSYIQTQMSANIAFDFGIGLIPIVGDIINIAYKANSRNCLLLESYLTHKYNKKHKHETSAETEGRISDIPESQPGPNNAKPKIPDYQKQPPHPPPRT</sequence>
<evidence type="ECO:0000256" key="1">
    <source>
        <dbReference type="SAM" id="MobiDB-lite"/>
    </source>
</evidence>
<evidence type="ECO:0000313" key="3">
    <source>
        <dbReference type="EMBL" id="ODQ60223.1"/>
    </source>
</evidence>
<keyword evidence="2" id="KW-1133">Transmembrane helix</keyword>
<dbReference type="EMBL" id="KV454210">
    <property type="protein sequence ID" value="ODQ60223.1"/>
    <property type="molecule type" value="Genomic_DNA"/>
</dbReference>
<dbReference type="PANTHER" id="PTHR35519">
    <property type="entry name" value="MEMBRANE PROTEINS"/>
    <property type="match status" value="1"/>
</dbReference>
<dbReference type="OrthoDB" id="2103474at2759"/>
<reference evidence="3 4" key="1">
    <citation type="journal article" date="2016" name="Proc. Natl. Acad. Sci. U.S.A.">
        <title>Comparative genomics of biotechnologically important yeasts.</title>
        <authorList>
            <person name="Riley R."/>
            <person name="Haridas S."/>
            <person name="Wolfe K.H."/>
            <person name="Lopes M.R."/>
            <person name="Hittinger C.T."/>
            <person name="Goeker M."/>
            <person name="Salamov A.A."/>
            <person name="Wisecaver J.H."/>
            <person name="Long T.M."/>
            <person name="Calvey C.H."/>
            <person name="Aerts A.L."/>
            <person name="Barry K.W."/>
            <person name="Choi C."/>
            <person name="Clum A."/>
            <person name="Coughlan A.Y."/>
            <person name="Deshpande S."/>
            <person name="Douglass A.P."/>
            <person name="Hanson S.J."/>
            <person name="Klenk H.-P."/>
            <person name="LaButti K.M."/>
            <person name="Lapidus A."/>
            <person name="Lindquist E.A."/>
            <person name="Lipzen A.M."/>
            <person name="Meier-Kolthoff J.P."/>
            <person name="Ohm R.A."/>
            <person name="Otillar R.P."/>
            <person name="Pangilinan J.L."/>
            <person name="Peng Y."/>
            <person name="Rokas A."/>
            <person name="Rosa C.A."/>
            <person name="Scheuner C."/>
            <person name="Sibirny A.A."/>
            <person name="Slot J.C."/>
            <person name="Stielow J.B."/>
            <person name="Sun H."/>
            <person name="Kurtzman C.P."/>
            <person name="Blackwell M."/>
            <person name="Grigoriev I.V."/>
            <person name="Jeffries T.W."/>
        </authorList>
    </citation>
    <scope>NUCLEOTIDE SEQUENCE [LARGE SCALE GENOMIC DNA]</scope>
    <source>
        <strain evidence="4">ATCC 58044 / CBS 1984 / NCYC 433 / NRRL Y-366-8</strain>
    </source>
</reference>
<proteinExistence type="predicted"/>
<keyword evidence="2" id="KW-0812">Transmembrane</keyword>
<keyword evidence="4" id="KW-1185">Reference proteome</keyword>
<dbReference type="STRING" id="683960.A0A1E3P4F0"/>
<feature type="compositionally biased region" description="Basic and acidic residues" evidence="1">
    <location>
        <begin position="153"/>
        <end position="164"/>
    </location>
</feature>
<feature type="transmembrane region" description="Helical" evidence="2">
    <location>
        <begin position="61"/>
        <end position="86"/>
    </location>
</feature>
<dbReference type="AlphaFoldDB" id="A0A1E3P4F0"/>
<dbReference type="GeneID" id="30198937"/>
<dbReference type="Pfam" id="PF13430">
    <property type="entry name" value="DUF4112"/>
    <property type="match status" value="1"/>
</dbReference>
<dbReference type="Proteomes" id="UP000094112">
    <property type="component" value="Unassembled WGS sequence"/>
</dbReference>
<dbReference type="PANTHER" id="PTHR35519:SF2">
    <property type="entry name" value="PH DOMAIN PROTEIN"/>
    <property type="match status" value="1"/>
</dbReference>
<keyword evidence="2" id="KW-0472">Membrane</keyword>
<evidence type="ECO:0008006" key="5">
    <source>
        <dbReference type="Google" id="ProtNLM"/>
    </source>
</evidence>
<dbReference type="InterPro" id="IPR025187">
    <property type="entry name" value="DUF4112"/>
</dbReference>
<feature type="region of interest" description="Disordered" evidence="1">
    <location>
        <begin position="149"/>
        <end position="193"/>
    </location>
</feature>
<accession>A0A1E3P4F0</accession>
<evidence type="ECO:0000256" key="2">
    <source>
        <dbReference type="SAM" id="Phobius"/>
    </source>
</evidence>
<organism evidence="3 4">
    <name type="scientific">Wickerhamomyces anomalus (strain ATCC 58044 / CBS 1984 / NCYC 433 / NRRL Y-366-8)</name>
    <name type="common">Yeast</name>
    <name type="synonym">Hansenula anomala</name>
    <dbReference type="NCBI Taxonomy" id="683960"/>
    <lineage>
        <taxon>Eukaryota</taxon>
        <taxon>Fungi</taxon>
        <taxon>Dikarya</taxon>
        <taxon>Ascomycota</taxon>
        <taxon>Saccharomycotina</taxon>
        <taxon>Saccharomycetes</taxon>
        <taxon>Phaffomycetales</taxon>
        <taxon>Wickerhamomycetaceae</taxon>
        <taxon>Wickerhamomyces</taxon>
    </lineage>
</organism>
<feature type="non-terminal residue" evidence="3">
    <location>
        <position position="1"/>
    </location>
</feature>
<gene>
    <name evidence="3" type="ORF">WICANDRAFT_30141</name>
</gene>
<name>A0A1E3P4F0_WICAA</name>
<evidence type="ECO:0000313" key="4">
    <source>
        <dbReference type="Proteomes" id="UP000094112"/>
    </source>
</evidence>
<dbReference type="RefSeq" id="XP_019039430.1">
    <property type="nucleotide sequence ID" value="XM_019181691.1"/>
</dbReference>
<feature type="transmembrane region" description="Helical" evidence="2">
    <location>
        <begin position="107"/>
        <end position="128"/>
    </location>
</feature>